<evidence type="ECO:0000313" key="1">
    <source>
        <dbReference type="EMBL" id="AZE53650.1"/>
    </source>
</evidence>
<name>A0A3G7U2Z8_9PSED</name>
<proteinExistence type="predicted"/>
<accession>A0A3G7U2Z8</accession>
<dbReference type="RefSeq" id="WP_124376704.1">
    <property type="nucleotide sequence ID" value="NZ_CP027754.1"/>
</dbReference>
<dbReference type="Proteomes" id="UP000268696">
    <property type="component" value="Chromosome"/>
</dbReference>
<dbReference type="AlphaFoldDB" id="A0A3G7U2Z8"/>
<sequence length="72" mass="7974">MPIPQSVVNTNESAPRFSIAENVARGNFHLNAAMTAAKQIRFQYSKPSKNQLVRECLDQLQAFLASSKGVRP</sequence>
<protein>
    <submittedName>
        <fullName evidence="1">Uncharacterized protein</fullName>
    </submittedName>
</protein>
<gene>
    <name evidence="1" type="ORF">C4K03_1479</name>
</gene>
<dbReference type="EMBL" id="CP027754">
    <property type="protein sequence ID" value="AZE53650.1"/>
    <property type="molecule type" value="Genomic_DNA"/>
</dbReference>
<reference evidence="1 2" key="1">
    <citation type="submission" date="2018-03" db="EMBL/GenBank/DDBJ databases">
        <title>Diversity of phytobeneficial traits revealed by whole-genome analysis of worldwide-isolated phenazine-producing Pseudomonas spp.</title>
        <authorList>
            <person name="Biessy A."/>
            <person name="Novinscak A."/>
            <person name="Blom J."/>
            <person name="Leger G."/>
            <person name="Thomashow L.S."/>
            <person name="Cazorla F.M."/>
            <person name="Josic D."/>
            <person name="Filion M."/>
        </authorList>
    </citation>
    <scope>NUCLEOTIDE SEQUENCE [LARGE SCALE GENOMIC DNA]</scope>
    <source>
        <strain evidence="1 2">30B</strain>
    </source>
</reference>
<organism evidence="1 2">
    <name type="scientific">Pseudomonas synxantha</name>
    <dbReference type="NCBI Taxonomy" id="47883"/>
    <lineage>
        <taxon>Bacteria</taxon>
        <taxon>Pseudomonadati</taxon>
        <taxon>Pseudomonadota</taxon>
        <taxon>Gammaproteobacteria</taxon>
        <taxon>Pseudomonadales</taxon>
        <taxon>Pseudomonadaceae</taxon>
        <taxon>Pseudomonas</taxon>
    </lineage>
</organism>
<evidence type="ECO:0000313" key="2">
    <source>
        <dbReference type="Proteomes" id="UP000268696"/>
    </source>
</evidence>